<dbReference type="EMBL" id="CAACYJ010000024">
    <property type="protein sequence ID" value="VFB18925.1"/>
    <property type="molecule type" value="Genomic_DNA"/>
</dbReference>
<reference evidence="2 3" key="1">
    <citation type="submission" date="2019-02" db="EMBL/GenBank/DDBJ databases">
        <authorList>
            <consortium name="Pathogen Informatics"/>
        </authorList>
    </citation>
    <scope>NUCLEOTIDE SEQUENCE [LARGE SCALE GENOMIC DNA]</scope>
    <source>
        <strain evidence="2 3">3012STDY7103891</strain>
    </source>
</reference>
<accession>A0A449IHS7</accession>
<feature type="compositionally biased region" description="Pro residues" evidence="1">
    <location>
        <begin position="243"/>
        <end position="257"/>
    </location>
</feature>
<sequence length="295" mass="32542">MLEKLDSGNLKFAEGYLRETNPGFLYHYLSGKGYTYATLALGVAEQNTVAGIVAMNYMKEVAAAQGMPVDESKTQEILREMASEYLKVLKSQIEDEQLEVVRDINYQEVWKFHSDVFISAGYTADAWTLNSVFTILPEGKREEYWQRVLDSAGNTQAELELAAETYMFMHIASISASSEGRQMAARWIRRIESIENSGAIVKLGSAKLVKIFGGSITQVKAYIFGKPVVPYYPAPAPTSPPPKIVMPLPPVQMPTQPPARRRRRRGGGGRPPTTAAGYDNGGHYSGGGGRLRIDP</sequence>
<keyword evidence="2" id="KW-0645">Protease</keyword>
<evidence type="ECO:0000313" key="3">
    <source>
        <dbReference type="Proteomes" id="UP000330809"/>
    </source>
</evidence>
<evidence type="ECO:0000313" key="2">
    <source>
        <dbReference type="EMBL" id="VFB18925.1"/>
    </source>
</evidence>
<dbReference type="RefSeq" id="WP_133144132.1">
    <property type="nucleotide sequence ID" value="NZ_CAACYJ010000024.1"/>
</dbReference>
<dbReference type="GO" id="GO:0006508">
    <property type="term" value="P:proteolysis"/>
    <property type="evidence" value="ECO:0007669"/>
    <property type="project" value="UniProtKB-KW"/>
</dbReference>
<organism evidence="2 3">
    <name type="scientific">Pseudomonas fragi</name>
    <dbReference type="NCBI Taxonomy" id="296"/>
    <lineage>
        <taxon>Bacteria</taxon>
        <taxon>Pseudomonadati</taxon>
        <taxon>Pseudomonadota</taxon>
        <taxon>Gammaproteobacteria</taxon>
        <taxon>Pseudomonadales</taxon>
        <taxon>Pseudomonadaceae</taxon>
        <taxon>Pseudomonas</taxon>
    </lineage>
</organism>
<keyword evidence="2" id="KW-0378">Hydrolase</keyword>
<gene>
    <name evidence="2" type="ORF">NCTC10754_01494</name>
</gene>
<dbReference type="AlphaFoldDB" id="A0A449IHS7"/>
<dbReference type="Proteomes" id="UP000330809">
    <property type="component" value="Unassembled WGS sequence"/>
</dbReference>
<name>A0A449IHS7_PSEFR</name>
<proteinExistence type="predicted"/>
<feature type="region of interest" description="Disordered" evidence="1">
    <location>
        <begin position="243"/>
        <end position="295"/>
    </location>
</feature>
<feature type="compositionally biased region" description="Gly residues" evidence="1">
    <location>
        <begin position="279"/>
        <end position="295"/>
    </location>
</feature>
<protein>
    <submittedName>
        <fullName evidence="2">Serine protease</fullName>
    </submittedName>
</protein>
<evidence type="ECO:0000256" key="1">
    <source>
        <dbReference type="SAM" id="MobiDB-lite"/>
    </source>
</evidence>
<dbReference type="GO" id="GO:0008233">
    <property type="term" value="F:peptidase activity"/>
    <property type="evidence" value="ECO:0007669"/>
    <property type="project" value="UniProtKB-KW"/>
</dbReference>